<reference evidence="2" key="1">
    <citation type="submission" date="2020-10" db="EMBL/GenBank/DDBJ databases">
        <authorList>
            <person name="Han B."/>
            <person name="Lu T."/>
            <person name="Zhao Q."/>
            <person name="Huang X."/>
            <person name="Zhao Y."/>
        </authorList>
    </citation>
    <scope>NUCLEOTIDE SEQUENCE</scope>
</reference>
<evidence type="ECO:0000313" key="2">
    <source>
        <dbReference type="EMBL" id="CAD6233072.1"/>
    </source>
</evidence>
<feature type="compositionally biased region" description="Polar residues" evidence="1">
    <location>
        <begin position="16"/>
        <end position="25"/>
    </location>
</feature>
<gene>
    <name evidence="2" type="ORF">NCGR_LOCUS22554</name>
</gene>
<sequence length="128" mass="13850">MESSWEKKSKPMALALSSSGSTNPGTPNPLDDDGSMAKAWQRHTGRRRQGRIGSCQASGAGSGVEVALLVFSPPTSCTRCGARPSGSVWMWWHSEMWRRRAGALGWARSCRSRGPGDAVACSGRRWEL</sequence>
<dbReference type="Proteomes" id="UP000604825">
    <property type="component" value="Unassembled WGS sequence"/>
</dbReference>
<feature type="compositionally biased region" description="Basic residues" evidence="1">
    <location>
        <begin position="40"/>
        <end position="50"/>
    </location>
</feature>
<evidence type="ECO:0000256" key="1">
    <source>
        <dbReference type="SAM" id="MobiDB-lite"/>
    </source>
</evidence>
<feature type="region of interest" description="Disordered" evidence="1">
    <location>
        <begin position="1"/>
        <end position="59"/>
    </location>
</feature>
<name>A0A811P3W4_9POAL</name>
<keyword evidence="3" id="KW-1185">Reference proteome</keyword>
<organism evidence="2 3">
    <name type="scientific">Miscanthus lutarioriparius</name>
    <dbReference type="NCBI Taxonomy" id="422564"/>
    <lineage>
        <taxon>Eukaryota</taxon>
        <taxon>Viridiplantae</taxon>
        <taxon>Streptophyta</taxon>
        <taxon>Embryophyta</taxon>
        <taxon>Tracheophyta</taxon>
        <taxon>Spermatophyta</taxon>
        <taxon>Magnoliopsida</taxon>
        <taxon>Liliopsida</taxon>
        <taxon>Poales</taxon>
        <taxon>Poaceae</taxon>
        <taxon>PACMAD clade</taxon>
        <taxon>Panicoideae</taxon>
        <taxon>Andropogonodae</taxon>
        <taxon>Andropogoneae</taxon>
        <taxon>Saccharinae</taxon>
        <taxon>Miscanthus</taxon>
    </lineage>
</organism>
<protein>
    <submittedName>
        <fullName evidence="2">Uncharacterized protein</fullName>
    </submittedName>
</protein>
<accession>A0A811P3W4</accession>
<evidence type="ECO:0000313" key="3">
    <source>
        <dbReference type="Proteomes" id="UP000604825"/>
    </source>
</evidence>
<dbReference type="EMBL" id="CAJGYO010000005">
    <property type="protein sequence ID" value="CAD6233072.1"/>
    <property type="molecule type" value="Genomic_DNA"/>
</dbReference>
<proteinExistence type="predicted"/>
<dbReference type="AlphaFoldDB" id="A0A811P3W4"/>
<comment type="caution">
    <text evidence="2">The sequence shown here is derived from an EMBL/GenBank/DDBJ whole genome shotgun (WGS) entry which is preliminary data.</text>
</comment>